<dbReference type="CDD" id="cd08168">
    <property type="entry name" value="Cytochrom_C3"/>
    <property type="match status" value="1"/>
</dbReference>
<proteinExistence type="predicted"/>
<evidence type="ECO:0000259" key="7">
    <source>
        <dbReference type="Pfam" id="PF02085"/>
    </source>
</evidence>
<keyword evidence="6" id="KW-0732">Signal</keyword>
<evidence type="ECO:0000256" key="4">
    <source>
        <dbReference type="ARBA" id="ARBA00022982"/>
    </source>
</evidence>
<keyword evidence="2" id="KW-0349">Heme</keyword>
<dbReference type="Gene3D" id="3.90.10.10">
    <property type="entry name" value="Cytochrome C3"/>
    <property type="match status" value="1"/>
</dbReference>
<evidence type="ECO:0000313" key="8">
    <source>
        <dbReference type="EMBL" id="MBM7062802.1"/>
    </source>
</evidence>
<keyword evidence="5" id="KW-0408">Iron</keyword>
<dbReference type="InterPro" id="IPR036280">
    <property type="entry name" value="Multihaem_cyt_sf"/>
</dbReference>
<keyword evidence="1" id="KW-0813">Transport</keyword>
<protein>
    <submittedName>
        <fullName evidence="8">Cytochrome c3 family protein</fullName>
    </submittedName>
</protein>
<name>A0ABS2IIA3_9GAMM</name>
<evidence type="ECO:0000256" key="3">
    <source>
        <dbReference type="ARBA" id="ARBA00022723"/>
    </source>
</evidence>
<comment type="caution">
    <text evidence="8">The sequence shown here is derived from an EMBL/GenBank/DDBJ whole genome shotgun (WGS) entry which is preliminary data.</text>
</comment>
<keyword evidence="4" id="KW-0249">Electron transport</keyword>
<keyword evidence="9" id="KW-1185">Reference proteome</keyword>
<dbReference type="EMBL" id="JAFEUP010000006">
    <property type="protein sequence ID" value="MBM7062802.1"/>
    <property type="molecule type" value="Genomic_DNA"/>
</dbReference>
<dbReference type="Proteomes" id="UP000717995">
    <property type="component" value="Unassembled WGS sequence"/>
</dbReference>
<reference evidence="8 9" key="1">
    <citation type="submission" date="2021-02" db="EMBL/GenBank/DDBJ databases">
        <authorList>
            <person name="Lee D.-H."/>
        </authorList>
    </citation>
    <scope>NUCLEOTIDE SEQUENCE [LARGE SCALE GENOMIC DNA]</scope>
    <source>
        <strain evidence="8 9">UL073</strain>
    </source>
</reference>
<organism evidence="8 9">
    <name type="scientific">Zestomonas insulae</name>
    <dbReference type="NCBI Taxonomy" id="2809017"/>
    <lineage>
        <taxon>Bacteria</taxon>
        <taxon>Pseudomonadati</taxon>
        <taxon>Pseudomonadota</taxon>
        <taxon>Gammaproteobacteria</taxon>
        <taxon>Pseudomonadales</taxon>
        <taxon>Pseudomonadaceae</taxon>
        <taxon>Zestomonas</taxon>
    </lineage>
</organism>
<keyword evidence="3" id="KW-0479">Metal-binding</keyword>
<evidence type="ECO:0000256" key="6">
    <source>
        <dbReference type="SAM" id="SignalP"/>
    </source>
</evidence>
<feature type="chain" id="PRO_5045205095" evidence="6">
    <location>
        <begin position="21"/>
        <end position="127"/>
    </location>
</feature>
<gene>
    <name evidence="8" type="ORF">JQX08_18975</name>
</gene>
<dbReference type="RefSeq" id="WP_205349985.1">
    <property type="nucleotide sequence ID" value="NZ_JAFEUP010000006.1"/>
</dbReference>
<dbReference type="InterPro" id="IPR020942">
    <property type="entry name" value="Cyt_c_III_dom"/>
</dbReference>
<evidence type="ECO:0000313" key="9">
    <source>
        <dbReference type="Proteomes" id="UP000717995"/>
    </source>
</evidence>
<evidence type="ECO:0000256" key="5">
    <source>
        <dbReference type="ARBA" id="ARBA00023004"/>
    </source>
</evidence>
<feature type="domain" description="Class III cytochrome C" evidence="7">
    <location>
        <begin position="35"/>
        <end position="115"/>
    </location>
</feature>
<sequence length="127" mass="13736">MKRALLALLLLGLFAALGYAGFAQHAAQVRQRPLLPLNFDHRPHGSVNCLTCHHDYAQKAQTPGDAPTCILCHKLTPALATQIEGDFHQLCRGCHLQRNQSLQPSGPLRPCQQCHVLPPPTAGAAPP</sequence>
<accession>A0ABS2IIA3</accession>
<evidence type="ECO:0000256" key="2">
    <source>
        <dbReference type="ARBA" id="ARBA00022617"/>
    </source>
</evidence>
<feature type="signal peptide" evidence="6">
    <location>
        <begin position="1"/>
        <end position="20"/>
    </location>
</feature>
<dbReference type="Pfam" id="PF02085">
    <property type="entry name" value="Cytochrom_CIII"/>
    <property type="match status" value="1"/>
</dbReference>
<dbReference type="SUPFAM" id="SSF48695">
    <property type="entry name" value="Multiheme cytochromes"/>
    <property type="match status" value="1"/>
</dbReference>
<evidence type="ECO:0000256" key="1">
    <source>
        <dbReference type="ARBA" id="ARBA00022448"/>
    </source>
</evidence>